<reference evidence="3" key="1">
    <citation type="submission" date="2023-08" db="EMBL/GenBank/DDBJ databases">
        <authorList>
            <person name="Audoor S."/>
            <person name="Bilcke G."/>
        </authorList>
    </citation>
    <scope>NUCLEOTIDE SEQUENCE</scope>
</reference>
<keyword evidence="2" id="KW-0732">Signal</keyword>
<protein>
    <submittedName>
        <fullName evidence="3">Uncharacterized protein</fullName>
    </submittedName>
</protein>
<feature type="chain" id="PRO_5042018967" evidence="2">
    <location>
        <begin position="20"/>
        <end position="538"/>
    </location>
</feature>
<organism evidence="3 4">
    <name type="scientific">Cylindrotheca closterium</name>
    <dbReference type="NCBI Taxonomy" id="2856"/>
    <lineage>
        <taxon>Eukaryota</taxon>
        <taxon>Sar</taxon>
        <taxon>Stramenopiles</taxon>
        <taxon>Ochrophyta</taxon>
        <taxon>Bacillariophyta</taxon>
        <taxon>Bacillariophyceae</taxon>
        <taxon>Bacillariophycidae</taxon>
        <taxon>Bacillariales</taxon>
        <taxon>Bacillariaceae</taxon>
        <taxon>Cylindrotheca</taxon>
    </lineage>
</organism>
<gene>
    <name evidence="3" type="ORF">CYCCA115_LOCUS9602</name>
</gene>
<dbReference type="SUPFAM" id="SSF50998">
    <property type="entry name" value="Quinoprotein alcohol dehydrogenase-like"/>
    <property type="match status" value="1"/>
</dbReference>
<feature type="signal peptide" evidence="2">
    <location>
        <begin position="1"/>
        <end position="19"/>
    </location>
</feature>
<accession>A0AAD2FK76</accession>
<sequence>MILKVALYVLGFGASQALAQDLAASPEQIWSQQLFGATGGNAQAYSGNGLFLTPDGSEVVAIANGGKVASYRSSDGEPLWNHNPPGDDGSASFRVETLSGITFSTGNSESSFMVYSVTYKDEDSAGNDYTVVVKRDMAGDLLSVSPSLQGEHSGSPVVSDDGNYVFLTHNSPDKTTGYFTILSEALGLVVTRSNAGAFAPPGIYHSPEEGFYDPIPGTADGFLNTNDLIMWSLTPEAPNVSVPAGRIFGFQFATDFDIAAVDTLNYFNLGTDRAFQTITPPVITNKGRSAYWSTSRSEYFCFIGNPEVDRARFNRNPNLRLQFENNAQWNGQPIFSTPAVSTETDGSAVVFGGSASNEFFRFTHFFNGTDGEASKIVIETTPVTTATSTLIVTPPIIDPLGRAVYYVESDGTLHQANYDTIEDIWTETIPDGVQGEMAMNADGSILYVMSVEGRILALGVAEEDTSEAPTGAPVPTVPPVTSAPSIPPVAQPSGSEPSRSPVAAPTTGDTSIDETGESGAFTKSMQLAVVSLLFSFLL</sequence>
<evidence type="ECO:0000256" key="1">
    <source>
        <dbReference type="SAM" id="MobiDB-lite"/>
    </source>
</evidence>
<dbReference type="Gene3D" id="2.130.10.10">
    <property type="entry name" value="YVTN repeat-like/Quinoprotein amine dehydrogenase"/>
    <property type="match status" value="2"/>
</dbReference>
<feature type="region of interest" description="Disordered" evidence="1">
    <location>
        <begin position="466"/>
        <end position="517"/>
    </location>
</feature>
<evidence type="ECO:0000313" key="3">
    <source>
        <dbReference type="EMBL" id="CAJ1945459.1"/>
    </source>
</evidence>
<comment type="caution">
    <text evidence="3">The sequence shown here is derived from an EMBL/GenBank/DDBJ whole genome shotgun (WGS) entry which is preliminary data.</text>
</comment>
<dbReference type="Proteomes" id="UP001295423">
    <property type="component" value="Unassembled WGS sequence"/>
</dbReference>
<evidence type="ECO:0000313" key="4">
    <source>
        <dbReference type="Proteomes" id="UP001295423"/>
    </source>
</evidence>
<dbReference type="InterPro" id="IPR015943">
    <property type="entry name" value="WD40/YVTN_repeat-like_dom_sf"/>
</dbReference>
<name>A0AAD2FK76_9STRA</name>
<dbReference type="InterPro" id="IPR011047">
    <property type="entry name" value="Quinoprotein_ADH-like_sf"/>
</dbReference>
<dbReference type="EMBL" id="CAKOGP040001435">
    <property type="protein sequence ID" value="CAJ1945459.1"/>
    <property type="molecule type" value="Genomic_DNA"/>
</dbReference>
<feature type="compositionally biased region" description="Low complexity" evidence="1">
    <location>
        <begin position="468"/>
        <end position="484"/>
    </location>
</feature>
<dbReference type="AlphaFoldDB" id="A0AAD2FK76"/>
<proteinExistence type="predicted"/>
<keyword evidence="4" id="KW-1185">Reference proteome</keyword>
<evidence type="ECO:0000256" key="2">
    <source>
        <dbReference type="SAM" id="SignalP"/>
    </source>
</evidence>